<dbReference type="Pfam" id="PF00912">
    <property type="entry name" value="Transgly"/>
    <property type="match status" value="1"/>
</dbReference>
<keyword evidence="16" id="KW-0735">Signal-anchor</keyword>
<evidence type="ECO:0000256" key="19">
    <source>
        <dbReference type="ARBA" id="ARBA00023136"/>
    </source>
</evidence>
<dbReference type="InterPro" id="IPR050396">
    <property type="entry name" value="Glycosyltr_51/Transpeptidase"/>
</dbReference>
<dbReference type="GO" id="GO:0030288">
    <property type="term" value="C:outer membrane-bounded periplasmic space"/>
    <property type="evidence" value="ECO:0007669"/>
    <property type="project" value="TreeGrafter"/>
</dbReference>
<evidence type="ECO:0000256" key="12">
    <source>
        <dbReference type="ARBA" id="ARBA00022679"/>
    </source>
</evidence>
<dbReference type="EC" id="3.4.16.4" evidence="5"/>
<dbReference type="GO" id="GO:0005886">
    <property type="term" value="C:plasma membrane"/>
    <property type="evidence" value="ECO:0007669"/>
    <property type="project" value="UniProtKB-SubCell"/>
</dbReference>
<protein>
    <recommendedName>
        <fullName evidence="6">Penicillin-binding protein 1A</fullName>
        <ecNumber evidence="24">2.4.99.28</ecNumber>
        <ecNumber evidence="5">3.4.16.4</ecNumber>
    </recommendedName>
</protein>
<evidence type="ECO:0000256" key="8">
    <source>
        <dbReference type="ARBA" id="ARBA00022519"/>
    </source>
</evidence>
<sequence length="796" mass="86822">MLLILLPLLLAGGFYWQATKGLPSESDLAAFSPALPSMVRDVNGEIVTSYTRERRIFVPYAELPPRLVQAYISAEDKTFFEHGGIDWLGIASAVVTNIESVFTDRPPVGASTITQQVAKSLVGNEVSLWRKIREAILARRLESALTKQEILEIYLNQIFLGRNAYGVEAAAQAYFGKSVDRLDLAEMAYLAILPKAPSTYDPIRRRDRALARRDYVLRQMAANGYISEAERAAAAAMPLAAIPNRALPRPRDDYFIEEVRRTLIARFGEAQENGPNSVYGGGLWVRTSLDPVMQAAAEQAMRDGMTRYEANRPWRGPIARIELGAIDSGAWPGRLSGTLVPLGYPNWAKAVVLAKSGLDARIGFTDGSSGTLPGRLAARPFKASGRSAAQVLRPGDVIAVARTPAGWALRQPPEISGGFVAEEVASGRIRAMVGGFDARAQAFNRATQANRQPGSTFKPIVYATAMDNGFTPASIVVDGPYCVFQTKLLGTKCFKNFNNLRSAGPQTLRWGLEQSRNLMTVRVADATGMERIVAQAKALGIGEYQPVLSIALGAGETTVMKLTNAYAQIFNDGRRLEPGLIDYVQDRSGKVIWRRDNRGCPGCNAPDWNGGPMPRPQGRVVQVMDPRTAYQIVHVMEGVIQRGTGTVLASLNRPLAGKTGTTNGPNDVWFVGGTPDIVAGLYLGYDQPRSLGSYAQGGTTAAPIWRQWGQVALKDWPALPFAIPAGVRMVRIDRRSGKRVFGVWPDPGPRPAVIWEAFKPDSEPRRINRAQDVLERRSGGRVRSDAEFLEAEGGIY</sequence>
<evidence type="ECO:0000256" key="18">
    <source>
        <dbReference type="ARBA" id="ARBA00022989"/>
    </source>
</evidence>
<keyword evidence="21" id="KW-0511">Multifunctional enzyme</keyword>
<reference evidence="30 31" key="1">
    <citation type="submission" date="2017-07" db="EMBL/GenBank/DDBJ databases">
        <title>Sandarakinorhabdus cyanobacteriorum sp. nov., a novel bacterium isolated from cyanobacterial aggregates in a eutrophic lake.</title>
        <authorList>
            <person name="Cai H."/>
        </authorList>
    </citation>
    <scope>NUCLEOTIDE SEQUENCE [LARGE SCALE GENOMIC DNA]</scope>
    <source>
        <strain evidence="30 31">TH057</strain>
    </source>
</reference>
<evidence type="ECO:0000256" key="9">
    <source>
        <dbReference type="ARBA" id="ARBA00022645"/>
    </source>
</evidence>
<evidence type="ECO:0000256" key="6">
    <source>
        <dbReference type="ARBA" id="ARBA00018638"/>
    </source>
</evidence>
<evidence type="ECO:0000256" key="16">
    <source>
        <dbReference type="ARBA" id="ARBA00022968"/>
    </source>
</evidence>
<keyword evidence="11" id="KW-0328">Glycosyltransferase</keyword>
<dbReference type="SUPFAM" id="SSF56601">
    <property type="entry name" value="beta-lactamase/transpeptidase-like"/>
    <property type="match status" value="1"/>
</dbReference>
<dbReference type="EC" id="2.4.99.28" evidence="24"/>
<keyword evidence="20" id="KW-0046">Antibiotic resistance</keyword>
<comment type="catalytic activity">
    <reaction evidence="25">
        <text>[GlcNAc-(1-&gt;4)-Mur2Ac(oyl-L-Ala-gamma-D-Glu-L-Lys-D-Ala-D-Ala)](n)-di-trans,octa-cis-undecaprenyl diphosphate + beta-D-GlcNAc-(1-&gt;4)-Mur2Ac(oyl-L-Ala-gamma-D-Glu-L-Lys-D-Ala-D-Ala)-di-trans,octa-cis-undecaprenyl diphosphate = [GlcNAc-(1-&gt;4)-Mur2Ac(oyl-L-Ala-gamma-D-Glu-L-Lys-D-Ala-D-Ala)](n+1)-di-trans,octa-cis-undecaprenyl diphosphate + di-trans,octa-cis-undecaprenyl diphosphate + H(+)</text>
        <dbReference type="Rhea" id="RHEA:23708"/>
        <dbReference type="Rhea" id="RHEA-COMP:9602"/>
        <dbReference type="Rhea" id="RHEA-COMP:9603"/>
        <dbReference type="ChEBI" id="CHEBI:15378"/>
        <dbReference type="ChEBI" id="CHEBI:58405"/>
        <dbReference type="ChEBI" id="CHEBI:60033"/>
        <dbReference type="ChEBI" id="CHEBI:78435"/>
        <dbReference type="EC" id="2.4.99.28"/>
    </reaction>
</comment>
<keyword evidence="19" id="KW-0472">Membrane</keyword>
<comment type="similarity">
    <text evidence="3">In the C-terminal section; belongs to the transpeptidase family.</text>
</comment>
<gene>
    <name evidence="30" type="ORF">CHU93_15730</name>
</gene>
<evidence type="ECO:0000256" key="26">
    <source>
        <dbReference type="ARBA" id="ARBA00060592"/>
    </source>
</evidence>
<dbReference type="OrthoDB" id="9766909at2"/>
<keyword evidence="18" id="KW-1133">Transmembrane helix</keyword>
<evidence type="ECO:0000256" key="20">
    <source>
        <dbReference type="ARBA" id="ARBA00023251"/>
    </source>
</evidence>
<feature type="domain" description="Penicillin-binding protein OB-like" evidence="29">
    <location>
        <begin position="314"/>
        <end position="415"/>
    </location>
</feature>
<dbReference type="GO" id="GO:0071555">
    <property type="term" value="P:cell wall organization"/>
    <property type="evidence" value="ECO:0007669"/>
    <property type="project" value="UniProtKB-KW"/>
</dbReference>
<keyword evidence="17" id="KW-0573">Peptidoglycan synthesis</keyword>
<keyword evidence="8" id="KW-0997">Cell inner membrane</keyword>
<evidence type="ECO:0000313" key="30">
    <source>
        <dbReference type="EMBL" id="OYQ24393.1"/>
    </source>
</evidence>
<dbReference type="InterPro" id="IPR031376">
    <property type="entry name" value="PCB_OB"/>
</dbReference>
<organism evidence="30 31">
    <name type="scientific">Sandarakinorhabdus cyanobacteriorum</name>
    <dbReference type="NCBI Taxonomy" id="1981098"/>
    <lineage>
        <taxon>Bacteria</taxon>
        <taxon>Pseudomonadati</taxon>
        <taxon>Pseudomonadota</taxon>
        <taxon>Alphaproteobacteria</taxon>
        <taxon>Sphingomonadales</taxon>
        <taxon>Sphingosinicellaceae</taxon>
        <taxon>Sandarakinorhabdus</taxon>
    </lineage>
</organism>
<evidence type="ECO:0000256" key="11">
    <source>
        <dbReference type="ARBA" id="ARBA00022676"/>
    </source>
</evidence>
<dbReference type="GO" id="GO:0046677">
    <property type="term" value="P:response to antibiotic"/>
    <property type="evidence" value="ECO:0007669"/>
    <property type="project" value="UniProtKB-KW"/>
</dbReference>
<feature type="domain" description="Penicillin-binding protein transpeptidase" evidence="27">
    <location>
        <begin position="417"/>
        <end position="706"/>
    </location>
</feature>
<dbReference type="GO" id="GO:0009002">
    <property type="term" value="F:serine-type D-Ala-D-Ala carboxypeptidase activity"/>
    <property type="evidence" value="ECO:0007669"/>
    <property type="project" value="UniProtKB-EC"/>
</dbReference>
<keyword evidence="12" id="KW-0808">Transferase</keyword>
<evidence type="ECO:0000259" key="27">
    <source>
        <dbReference type="Pfam" id="PF00905"/>
    </source>
</evidence>
<evidence type="ECO:0000256" key="1">
    <source>
        <dbReference type="ARBA" id="ARBA00004249"/>
    </source>
</evidence>
<keyword evidence="15" id="KW-0133">Cell shape</keyword>
<evidence type="ECO:0000256" key="22">
    <source>
        <dbReference type="ARBA" id="ARBA00023316"/>
    </source>
</evidence>
<dbReference type="Proteomes" id="UP000216991">
    <property type="component" value="Unassembled WGS sequence"/>
</dbReference>
<comment type="subcellular location">
    <subcellularLocation>
        <location evidence="1">Cell inner membrane</location>
        <topology evidence="1">Single-pass type II membrane protein</topology>
    </subcellularLocation>
</comment>
<evidence type="ECO:0000256" key="23">
    <source>
        <dbReference type="ARBA" id="ARBA00034000"/>
    </source>
</evidence>
<evidence type="ECO:0000256" key="7">
    <source>
        <dbReference type="ARBA" id="ARBA00022475"/>
    </source>
</evidence>
<comment type="similarity">
    <text evidence="4">In the N-terminal section; belongs to the glycosyltransferase 51 family.</text>
</comment>
<evidence type="ECO:0000256" key="15">
    <source>
        <dbReference type="ARBA" id="ARBA00022960"/>
    </source>
</evidence>
<evidence type="ECO:0000256" key="13">
    <source>
        <dbReference type="ARBA" id="ARBA00022692"/>
    </source>
</evidence>
<keyword evidence="10" id="KW-0645">Protease</keyword>
<keyword evidence="9" id="KW-0121">Carboxypeptidase</keyword>
<name>A0A255Y5E9_9SPHN</name>
<keyword evidence="14" id="KW-0378">Hydrolase</keyword>
<evidence type="ECO:0000256" key="4">
    <source>
        <dbReference type="ARBA" id="ARBA00007739"/>
    </source>
</evidence>
<dbReference type="InterPro" id="IPR001264">
    <property type="entry name" value="Glyco_trans_51"/>
</dbReference>
<feature type="domain" description="Glycosyl transferase family 51" evidence="28">
    <location>
        <begin position="44"/>
        <end position="220"/>
    </location>
</feature>
<dbReference type="InterPro" id="IPR001460">
    <property type="entry name" value="PCN-bd_Tpept"/>
</dbReference>
<evidence type="ECO:0000256" key="24">
    <source>
        <dbReference type="ARBA" id="ARBA00044770"/>
    </source>
</evidence>
<evidence type="ECO:0000256" key="14">
    <source>
        <dbReference type="ARBA" id="ARBA00022801"/>
    </source>
</evidence>
<dbReference type="Gene3D" id="3.40.710.10">
    <property type="entry name" value="DD-peptidase/beta-lactamase superfamily"/>
    <property type="match status" value="2"/>
</dbReference>
<dbReference type="GO" id="GO:0008955">
    <property type="term" value="F:peptidoglycan glycosyltransferase activity"/>
    <property type="evidence" value="ECO:0007669"/>
    <property type="project" value="UniProtKB-EC"/>
</dbReference>
<accession>A0A255Y5E9</accession>
<dbReference type="UniPathway" id="UPA00219"/>
<evidence type="ECO:0000256" key="17">
    <source>
        <dbReference type="ARBA" id="ARBA00022984"/>
    </source>
</evidence>
<keyword evidence="13" id="KW-0812">Transmembrane</keyword>
<dbReference type="Gene3D" id="1.10.3810.10">
    <property type="entry name" value="Biosynthetic peptidoglycan transglycosylase-like"/>
    <property type="match status" value="1"/>
</dbReference>
<dbReference type="PANTHER" id="PTHR32282">
    <property type="entry name" value="BINDING PROTEIN TRANSPEPTIDASE, PUTATIVE-RELATED"/>
    <property type="match status" value="1"/>
</dbReference>
<dbReference type="AlphaFoldDB" id="A0A255Y5E9"/>
<proteinExistence type="inferred from homology"/>
<dbReference type="Pfam" id="PF00905">
    <property type="entry name" value="Transpeptidase"/>
    <property type="match status" value="1"/>
</dbReference>
<keyword evidence="31" id="KW-1185">Reference proteome</keyword>
<dbReference type="PANTHER" id="PTHR32282:SF27">
    <property type="entry name" value="PENICILLIN-BINDING PROTEIN 1A"/>
    <property type="match status" value="1"/>
</dbReference>
<comment type="pathway">
    <text evidence="26">Glycan biosynthesis.</text>
</comment>
<evidence type="ECO:0000313" key="31">
    <source>
        <dbReference type="Proteomes" id="UP000216991"/>
    </source>
</evidence>
<dbReference type="GO" id="GO:0006508">
    <property type="term" value="P:proteolysis"/>
    <property type="evidence" value="ECO:0007669"/>
    <property type="project" value="UniProtKB-KW"/>
</dbReference>
<comment type="caution">
    <text evidence="30">The sequence shown here is derived from an EMBL/GenBank/DDBJ whole genome shotgun (WGS) entry which is preliminary data.</text>
</comment>
<dbReference type="GO" id="GO:0009252">
    <property type="term" value="P:peptidoglycan biosynthetic process"/>
    <property type="evidence" value="ECO:0007669"/>
    <property type="project" value="UniProtKB-UniPathway"/>
</dbReference>
<dbReference type="InterPro" id="IPR023346">
    <property type="entry name" value="Lysozyme-like_dom_sf"/>
</dbReference>
<evidence type="ECO:0000256" key="10">
    <source>
        <dbReference type="ARBA" id="ARBA00022670"/>
    </source>
</evidence>
<evidence type="ECO:0000259" key="29">
    <source>
        <dbReference type="Pfam" id="PF17092"/>
    </source>
</evidence>
<dbReference type="Pfam" id="PF17092">
    <property type="entry name" value="PCB_OB"/>
    <property type="match status" value="1"/>
</dbReference>
<evidence type="ECO:0000256" key="2">
    <source>
        <dbReference type="ARBA" id="ARBA00004752"/>
    </source>
</evidence>
<dbReference type="InterPro" id="IPR012338">
    <property type="entry name" value="Beta-lactam/transpept-like"/>
</dbReference>
<dbReference type="EMBL" id="NOXT01000125">
    <property type="protein sequence ID" value="OYQ24393.1"/>
    <property type="molecule type" value="Genomic_DNA"/>
</dbReference>
<dbReference type="FunFam" id="1.10.3810.10:FF:000003">
    <property type="entry name" value="Penicillin-binding protein 1a"/>
    <property type="match status" value="1"/>
</dbReference>
<dbReference type="GO" id="GO:0008360">
    <property type="term" value="P:regulation of cell shape"/>
    <property type="evidence" value="ECO:0007669"/>
    <property type="project" value="UniProtKB-KW"/>
</dbReference>
<keyword evidence="7" id="KW-1003">Cell membrane</keyword>
<comment type="catalytic activity">
    <reaction evidence="23">
        <text>Preferential cleavage: (Ac)2-L-Lys-D-Ala-|-D-Ala. Also transpeptidation of peptidyl-alanyl moieties that are N-acyl substituents of D-alanine.</text>
        <dbReference type="EC" id="3.4.16.4"/>
    </reaction>
</comment>
<evidence type="ECO:0000259" key="28">
    <source>
        <dbReference type="Pfam" id="PF00912"/>
    </source>
</evidence>
<dbReference type="SUPFAM" id="SSF53955">
    <property type="entry name" value="Lysozyme-like"/>
    <property type="match status" value="1"/>
</dbReference>
<keyword evidence="22" id="KW-0961">Cell wall biogenesis/degradation</keyword>
<comment type="pathway">
    <text evidence="2">Cell wall biogenesis; peptidoglycan biosynthesis.</text>
</comment>
<evidence type="ECO:0000256" key="3">
    <source>
        <dbReference type="ARBA" id="ARBA00007090"/>
    </source>
</evidence>
<dbReference type="NCBIfam" id="TIGR02074">
    <property type="entry name" value="PBP_1a_fam"/>
    <property type="match status" value="1"/>
</dbReference>
<evidence type="ECO:0000256" key="25">
    <source>
        <dbReference type="ARBA" id="ARBA00049902"/>
    </source>
</evidence>
<evidence type="ECO:0000256" key="21">
    <source>
        <dbReference type="ARBA" id="ARBA00023268"/>
    </source>
</evidence>
<dbReference type="GO" id="GO:0008658">
    <property type="term" value="F:penicillin binding"/>
    <property type="evidence" value="ECO:0007669"/>
    <property type="project" value="InterPro"/>
</dbReference>
<dbReference type="InterPro" id="IPR036950">
    <property type="entry name" value="PBP_transglycosylase"/>
</dbReference>
<evidence type="ECO:0000256" key="5">
    <source>
        <dbReference type="ARBA" id="ARBA00012448"/>
    </source>
</evidence>